<reference evidence="2" key="1">
    <citation type="journal article" date="2019" name="Int. J. Syst. Evol. Microbiol.">
        <title>The Global Catalogue of Microorganisms (GCM) 10K type strain sequencing project: providing services to taxonomists for standard genome sequencing and annotation.</title>
        <authorList>
            <consortium name="The Broad Institute Genomics Platform"/>
            <consortium name="The Broad Institute Genome Sequencing Center for Infectious Disease"/>
            <person name="Wu L."/>
            <person name="Ma J."/>
        </authorList>
    </citation>
    <scope>NUCLEOTIDE SEQUENCE [LARGE SCALE GENOMIC DNA]</scope>
    <source>
        <strain evidence="2">KCTC 42866</strain>
    </source>
</reference>
<dbReference type="EMBL" id="JBHULL010000003">
    <property type="protein sequence ID" value="MFD2581498.1"/>
    <property type="molecule type" value="Genomic_DNA"/>
</dbReference>
<accession>A0ABW5MH08</accession>
<dbReference type="Proteomes" id="UP001597461">
    <property type="component" value="Unassembled WGS sequence"/>
</dbReference>
<evidence type="ECO:0000313" key="2">
    <source>
        <dbReference type="Proteomes" id="UP001597461"/>
    </source>
</evidence>
<proteinExistence type="predicted"/>
<comment type="caution">
    <text evidence="1">The sequence shown here is derived from an EMBL/GenBank/DDBJ whole genome shotgun (WGS) entry which is preliminary data.</text>
</comment>
<keyword evidence="2" id="KW-1185">Reference proteome</keyword>
<organism evidence="1 2">
    <name type="scientific">Pedobacter vanadiisoli</name>
    <dbReference type="NCBI Taxonomy" id="1761975"/>
    <lineage>
        <taxon>Bacteria</taxon>
        <taxon>Pseudomonadati</taxon>
        <taxon>Bacteroidota</taxon>
        <taxon>Sphingobacteriia</taxon>
        <taxon>Sphingobacteriales</taxon>
        <taxon>Sphingobacteriaceae</taxon>
        <taxon>Pedobacter</taxon>
    </lineage>
</organism>
<name>A0ABW5MH08_9SPHI</name>
<sequence>MNFIGEETIGVLPPAIPADEISQPENYTPVPLGNKGPIGITNTTFVLNTNESTPAGENKVMRLHQGTYANSAIVVIEAAEGAALNAIIARHWQDGSLPTPTDGLPMTHLSIFEIVGTENIRRFRIISADNKAHKVQVQYLM</sequence>
<protein>
    <submittedName>
        <fullName evidence="1">Uncharacterized protein</fullName>
    </submittedName>
</protein>
<evidence type="ECO:0000313" key="1">
    <source>
        <dbReference type="EMBL" id="MFD2581498.1"/>
    </source>
</evidence>
<dbReference type="RefSeq" id="WP_379074874.1">
    <property type="nucleotide sequence ID" value="NZ_JBHULL010000003.1"/>
</dbReference>
<gene>
    <name evidence="1" type="ORF">ACFSR6_03290</name>
</gene>